<proteinExistence type="predicted"/>
<feature type="region of interest" description="Disordered" evidence="1">
    <location>
        <begin position="1"/>
        <end position="23"/>
    </location>
</feature>
<organism evidence="2 3">
    <name type="scientific">Nesterenkonia halobia</name>
    <dbReference type="NCBI Taxonomy" id="37922"/>
    <lineage>
        <taxon>Bacteria</taxon>
        <taxon>Bacillati</taxon>
        <taxon>Actinomycetota</taxon>
        <taxon>Actinomycetes</taxon>
        <taxon>Micrococcales</taxon>
        <taxon>Micrococcaceae</taxon>
        <taxon>Nesterenkonia</taxon>
    </lineage>
</organism>
<dbReference type="EMBL" id="BAAAYG010000005">
    <property type="protein sequence ID" value="GAA3285250.1"/>
    <property type="molecule type" value="Genomic_DNA"/>
</dbReference>
<evidence type="ECO:0000313" key="2">
    <source>
        <dbReference type="EMBL" id="GAA3285250.1"/>
    </source>
</evidence>
<dbReference type="Proteomes" id="UP001501736">
    <property type="component" value="Unassembled WGS sequence"/>
</dbReference>
<reference evidence="3" key="1">
    <citation type="journal article" date="2019" name="Int. J. Syst. Evol. Microbiol.">
        <title>The Global Catalogue of Microorganisms (GCM) 10K type strain sequencing project: providing services to taxonomists for standard genome sequencing and annotation.</title>
        <authorList>
            <consortium name="The Broad Institute Genomics Platform"/>
            <consortium name="The Broad Institute Genome Sequencing Center for Infectious Disease"/>
            <person name="Wu L."/>
            <person name="Ma J."/>
        </authorList>
    </citation>
    <scope>NUCLEOTIDE SEQUENCE [LARGE SCALE GENOMIC DNA]</scope>
    <source>
        <strain evidence="3">JCM 11483</strain>
    </source>
</reference>
<name>A0ABP6RCT2_9MICC</name>
<accession>A0ABP6RCT2</accession>
<evidence type="ECO:0000256" key="1">
    <source>
        <dbReference type="SAM" id="MobiDB-lite"/>
    </source>
</evidence>
<feature type="compositionally biased region" description="Basic and acidic residues" evidence="1">
    <location>
        <begin position="9"/>
        <end position="18"/>
    </location>
</feature>
<protein>
    <submittedName>
        <fullName evidence="2">Uncharacterized protein</fullName>
    </submittedName>
</protein>
<evidence type="ECO:0000313" key="3">
    <source>
        <dbReference type="Proteomes" id="UP001501736"/>
    </source>
</evidence>
<sequence length="105" mass="11508">MLGGADGQDGAREPRGEPAEDMLPLRLAERRRRAQVQAELHLRVRGVDTLTARARRTGELLDQLSLRHAQAAGDPGARDYVQIIHSASVSHPGIRHMLAFPQVTS</sequence>
<comment type="caution">
    <text evidence="2">The sequence shown here is derived from an EMBL/GenBank/DDBJ whole genome shotgun (WGS) entry which is preliminary data.</text>
</comment>
<gene>
    <name evidence="2" type="ORF">GCM10020260_17550</name>
</gene>
<keyword evidence="3" id="KW-1185">Reference proteome</keyword>